<keyword evidence="6" id="KW-1185">Reference proteome</keyword>
<dbReference type="SMART" id="SM00360">
    <property type="entry name" value="RRM"/>
    <property type="match status" value="2"/>
</dbReference>
<dbReference type="Proteomes" id="UP000887575">
    <property type="component" value="Unassembled WGS sequence"/>
</dbReference>
<feature type="region of interest" description="Disordered" evidence="4">
    <location>
        <begin position="576"/>
        <end position="595"/>
    </location>
</feature>
<dbReference type="SUPFAM" id="SSF54928">
    <property type="entry name" value="RNA-binding domain, RBD"/>
    <property type="match status" value="1"/>
</dbReference>
<dbReference type="AlphaFoldDB" id="A0AAF3ET06"/>
<evidence type="ECO:0000313" key="6">
    <source>
        <dbReference type="Proteomes" id="UP000887575"/>
    </source>
</evidence>
<proteinExistence type="predicted"/>
<dbReference type="WBParaSite" id="MBELARI_LOCUS17280">
    <property type="protein sequence ID" value="MBELARI_LOCUS17280"/>
    <property type="gene ID" value="MBELARI_LOCUS17280"/>
</dbReference>
<dbReference type="GO" id="GO:0005634">
    <property type="term" value="C:nucleus"/>
    <property type="evidence" value="ECO:0007669"/>
    <property type="project" value="UniProtKB-SubCell"/>
</dbReference>
<evidence type="ECO:0000259" key="5">
    <source>
        <dbReference type="PROSITE" id="PS50102"/>
    </source>
</evidence>
<comment type="subcellular location">
    <subcellularLocation>
        <location evidence="1">Nucleus</location>
    </subcellularLocation>
</comment>
<dbReference type="InterPro" id="IPR035979">
    <property type="entry name" value="RBD_domain_sf"/>
</dbReference>
<keyword evidence="3" id="KW-0694">RNA-binding</keyword>
<evidence type="ECO:0000256" key="1">
    <source>
        <dbReference type="ARBA" id="ARBA00004123"/>
    </source>
</evidence>
<dbReference type="GO" id="GO:0000398">
    <property type="term" value="P:mRNA splicing, via spliceosome"/>
    <property type="evidence" value="ECO:0007669"/>
    <property type="project" value="TreeGrafter"/>
</dbReference>
<feature type="region of interest" description="Disordered" evidence="4">
    <location>
        <begin position="56"/>
        <end position="128"/>
    </location>
</feature>
<evidence type="ECO:0000313" key="7">
    <source>
        <dbReference type="WBParaSite" id="MBELARI_LOCUS17280"/>
    </source>
</evidence>
<dbReference type="PANTHER" id="PTHR13948">
    <property type="entry name" value="RNA-BINDING PROTEIN"/>
    <property type="match status" value="1"/>
</dbReference>
<name>A0AAF3ET06_9BILA</name>
<evidence type="ECO:0000256" key="2">
    <source>
        <dbReference type="ARBA" id="ARBA00023242"/>
    </source>
</evidence>
<evidence type="ECO:0000256" key="3">
    <source>
        <dbReference type="PROSITE-ProRule" id="PRU00176"/>
    </source>
</evidence>
<keyword evidence="2" id="KW-0539">Nucleus</keyword>
<sequence length="770" mass="85955">MNSWANLQNPPREALQQEIPIDPRLRLNPNQEESPSRVTQWVHPNVVNALREMSTDPYRHQPSNQPATPQQKPQNVSTWANQQNQPTSSTPTNLFYQQNGPFDMQSDPRKRPPPSQPENPSTVKRDRIERPSSKLILLNIPDYLDRQKIETAFADFVSNPKVFVVTREDMGDKCSFAYVDLGSPALVRRWMETFEGHLVLPNKVVIAVEAARAVPDTLTWTCAACSTTQSMSNAFCERCSVIREESEDMIARGATLIGSTPTDTLLLRCLPKGVTGPRIAEGLSRVSQLVPIVHIHLGKSRRFAFVQMSALDHAELLMVSFQQAPLILDGQRVLVSYSRLSFPEWKAQQNRQTASVKSPQSKPTNIVNVQEGVANNLLASTQIVQDLSRPPPMLLPQAMQTFAAPTGFDASRPPPMIIQGAGNLSFGTPIILAPGTFPQPGLPLIIQQPGQLPQTITVALPTTSQPLLTGVPLQTSSLATIVQPATTMAAAQPLGPPGGVIGEIDTPFGTFPQYIAPNIPSFADDPTSGYKVDMVTMFYFDPKTNYHYSNTLKQWCIWEPMYATYIPVDKKKEMAENKEKADSTTSEEPKKSGQDIAREMMKWALKREKEKTKISLTLKKDETAPNRVANPTQDLGLRVLEKMQNPLRHLDRESSEDEESAMMEQKKRRSRWGSGAKTSTSRSTPPPANITEPELNRDGPTAQQQREEMERNLIDRPNKTCLLCRRAFASLDVLDKHVERSDLHKTNLEMKRVEWGKAYVAQMMAAMANE</sequence>
<dbReference type="Pfam" id="PF17780">
    <property type="entry name" value="OCRE"/>
    <property type="match status" value="1"/>
</dbReference>
<feature type="region of interest" description="Disordered" evidence="4">
    <location>
        <begin position="1"/>
        <end position="43"/>
    </location>
</feature>
<reference evidence="7" key="1">
    <citation type="submission" date="2024-02" db="UniProtKB">
        <authorList>
            <consortium name="WormBaseParasite"/>
        </authorList>
    </citation>
    <scope>IDENTIFICATION</scope>
</reference>
<dbReference type="GO" id="GO:0003723">
    <property type="term" value="F:RNA binding"/>
    <property type="evidence" value="ECO:0007669"/>
    <property type="project" value="UniProtKB-UniRule"/>
</dbReference>
<dbReference type="InterPro" id="IPR000504">
    <property type="entry name" value="RRM_dom"/>
</dbReference>
<feature type="compositionally biased region" description="Polar residues" evidence="4">
    <location>
        <begin position="61"/>
        <end position="100"/>
    </location>
</feature>
<dbReference type="Gene3D" id="3.30.70.330">
    <property type="match status" value="2"/>
</dbReference>
<feature type="compositionally biased region" description="Polar residues" evidence="4">
    <location>
        <begin position="28"/>
        <end position="39"/>
    </location>
</feature>
<dbReference type="PANTHER" id="PTHR13948:SF3">
    <property type="entry name" value="FI21118P1"/>
    <property type="match status" value="1"/>
</dbReference>
<feature type="region of interest" description="Disordered" evidence="4">
    <location>
        <begin position="616"/>
        <end position="713"/>
    </location>
</feature>
<dbReference type="InterPro" id="IPR012677">
    <property type="entry name" value="Nucleotide-bd_a/b_plait_sf"/>
</dbReference>
<dbReference type="PROSITE" id="PS50102">
    <property type="entry name" value="RRM"/>
    <property type="match status" value="1"/>
</dbReference>
<organism evidence="6 7">
    <name type="scientific">Mesorhabditis belari</name>
    <dbReference type="NCBI Taxonomy" id="2138241"/>
    <lineage>
        <taxon>Eukaryota</taxon>
        <taxon>Metazoa</taxon>
        <taxon>Ecdysozoa</taxon>
        <taxon>Nematoda</taxon>
        <taxon>Chromadorea</taxon>
        <taxon>Rhabditida</taxon>
        <taxon>Rhabditina</taxon>
        <taxon>Rhabditomorpha</taxon>
        <taxon>Rhabditoidea</taxon>
        <taxon>Rhabditidae</taxon>
        <taxon>Mesorhabditinae</taxon>
        <taxon>Mesorhabditis</taxon>
    </lineage>
</organism>
<accession>A0AAF3ET06</accession>
<feature type="domain" description="RRM" evidence="5">
    <location>
        <begin position="263"/>
        <end position="340"/>
    </location>
</feature>
<dbReference type="InterPro" id="IPR041591">
    <property type="entry name" value="OCRE"/>
</dbReference>
<protein>
    <submittedName>
        <fullName evidence="7">RRM domain-containing protein</fullName>
    </submittedName>
</protein>
<evidence type="ECO:0000256" key="4">
    <source>
        <dbReference type="SAM" id="MobiDB-lite"/>
    </source>
</evidence>